<dbReference type="AlphaFoldDB" id="A0A382WQ48"/>
<proteinExistence type="predicted"/>
<reference evidence="1" key="1">
    <citation type="submission" date="2018-05" db="EMBL/GenBank/DDBJ databases">
        <authorList>
            <person name="Lanie J.A."/>
            <person name="Ng W.-L."/>
            <person name="Kazmierczak K.M."/>
            <person name="Andrzejewski T.M."/>
            <person name="Davidsen T.M."/>
            <person name="Wayne K.J."/>
            <person name="Tettelin H."/>
            <person name="Glass J.I."/>
            <person name="Rusch D."/>
            <person name="Podicherti R."/>
            <person name="Tsui H.-C.T."/>
            <person name="Winkler M.E."/>
        </authorList>
    </citation>
    <scope>NUCLEOTIDE SEQUENCE</scope>
</reference>
<name>A0A382WQ48_9ZZZZ</name>
<gene>
    <name evidence="1" type="ORF">METZ01_LOCUS413850</name>
</gene>
<dbReference type="EMBL" id="UINC01161669">
    <property type="protein sequence ID" value="SVD60996.1"/>
    <property type="molecule type" value="Genomic_DNA"/>
</dbReference>
<evidence type="ECO:0000313" key="1">
    <source>
        <dbReference type="EMBL" id="SVD60996.1"/>
    </source>
</evidence>
<organism evidence="1">
    <name type="scientific">marine metagenome</name>
    <dbReference type="NCBI Taxonomy" id="408172"/>
    <lineage>
        <taxon>unclassified sequences</taxon>
        <taxon>metagenomes</taxon>
        <taxon>ecological metagenomes</taxon>
    </lineage>
</organism>
<feature type="non-terminal residue" evidence="1">
    <location>
        <position position="1"/>
    </location>
</feature>
<protein>
    <submittedName>
        <fullName evidence="1">Uncharacterized protein</fullName>
    </submittedName>
</protein>
<sequence length="230" mass="27044">LQKTDYAKKKDLLFEVFNKEKFYLLKTEVISQLEKKDAELLIPDFTEKHTNQNDVKVKNALLNKLEVSEQTIDFFLKALEDLSYKNKALAYKKLVAYNPDILNQDMEHNTNGENDYGRKLNILKLGLFIDYGVSKDSIMAVDQLIEYTSSSFEFLTRVNAINLLKSRNIYNEILVNNLLDAIYNPNKRLSKPAKKYLKELYKNEDVKFWIDKKQGWELSDWQITLLQDLK</sequence>
<accession>A0A382WQ48</accession>